<proteinExistence type="predicted"/>
<protein>
    <recommendedName>
        <fullName evidence="5">Geranylgeranyl pyrophosphate synthetase</fullName>
    </recommendedName>
</protein>
<evidence type="ECO:0000313" key="4">
    <source>
        <dbReference type="RefSeq" id="XP_033535191.1"/>
    </source>
</evidence>
<reference evidence="4" key="3">
    <citation type="submission" date="2025-04" db="UniProtKB">
        <authorList>
            <consortium name="RefSeq"/>
        </authorList>
    </citation>
    <scope>IDENTIFICATION</scope>
    <source>
        <strain evidence="4">CBS 781.70</strain>
    </source>
</reference>
<sequence length="630" mass="70543">MASNTIETEISRLDLQAPSTLSASITDVKHISSYNWIEAPKSTPTIAVPGSPALWSVPRATRQLNKDSGLIYIAQNAARHPDSPLEPLFRSLYMTSPSFDICSIDVVSDRNNIRKLLSFVSSGPGGIEAFTIKVEIVKDTAIFCRDETATYEFIGPHKFRGYGHEFEKAYTTSQVSGSTGHHRIISYRFSDLNVIIRHETDGYVGTRTTTFSATRKEQGIDSLSSALGSLVLSTANNRPVKTNLIVKETGQAVPLESTLEIKTRVAHKPLTIQEVAPQLWVSQTPKLVRAYHRNGIFERPDVEDVTVQIKSWEQQNQGHLRKLAVLIRRIIDAVKAVGGQGVLRYDALRDRLVVSKMDEKKMLPEDLYLKWDDPQPNLDASNVGPSEAKTAQTSLSQLTGKSLEPESNKEASKTKIRIGGVVYSLDVSKIQYLASFVRLQKASDPNSTELVHHGIPLFDIAVKGTESGYRSCFRSLPPEVSQYRTLCETYKFLNVDVLDGLSLNEIISNLKVGRTDYSYDEPVKGNMRLARDAGFQLLYLLLVGQLEDEMKNRNQLFNAVQFVVSHLRTFKYTTRQMVRAAYEARFRLSPKQRAGLNQWQDKGINDPDADTTPDEESGDYYDSFDSDDSF</sequence>
<gene>
    <name evidence="2 4" type="ORF">P152DRAFT_434802</name>
</gene>
<keyword evidence="3" id="KW-1185">Reference proteome</keyword>
<evidence type="ECO:0000313" key="3">
    <source>
        <dbReference type="Proteomes" id="UP000504638"/>
    </source>
</evidence>
<reference evidence="4" key="2">
    <citation type="submission" date="2020-04" db="EMBL/GenBank/DDBJ databases">
        <authorList>
            <consortium name="NCBI Genome Project"/>
        </authorList>
    </citation>
    <scope>NUCLEOTIDE SEQUENCE</scope>
    <source>
        <strain evidence="4">CBS 781.70</strain>
    </source>
</reference>
<feature type="compositionally biased region" description="Polar residues" evidence="1">
    <location>
        <begin position="378"/>
        <end position="400"/>
    </location>
</feature>
<feature type="region of interest" description="Disordered" evidence="1">
    <location>
        <begin position="378"/>
        <end position="410"/>
    </location>
</feature>
<dbReference type="GeneID" id="54418070"/>
<evidence type="ECO:0000256" key="1">
    <source>
        <dbReference type="SAM" id="MobiDB-lite"/>
    </source>
</evidence>
<dbReference type="RefSeq" id="XP_033535191.1">
    <property type="nucleotide sequence ID" value="XM_033677500.1"/>
</dbReference>
<dbReference type="EMBL" id="ML975155">
    <property type="protein sequence ID" value="KAF1813560.1"/>
    <property type="molecule type" value="Genomic_DNA"/>
</dbReference>
<evidence type="ECO:0000313" key="2">
    <source>
        <dbReference type="EMBL" id="KAF1813560.1"/>
    </source>
</evidence>
<feature type="compositionally biased region" description="Acidic residues" evidence="1">
    <location>
        <begin position="607"/>
        <end position="630"/>
    </location>
</feature>
<dbReference type="PANTHER" id="PTHR35179">
    <property type="entry name" value="PROTEIN CBG02620"/>
    <property type="match status" value="1"/>
</dbReference>
<reference evidence="2 4" key="1">
    <citation type="submission" date="2020-01" db="EMBL/GenBank/DDBJ databases">
        <authorList>
            <consortium name="DOE Joint Genome Institute"/>
            <person name="Haridas S."/>
            <person name="Albert R."/>
            <person name="Binder M."/>
            <person name="Bloem J."/>
            <person name="Labutti K."/>
            <person name="Salamov A."/>
            <person name="Andreopoulos B."/>
            <person name="Baker S.E."/>
            <person name="Barry K."/>
            <person name="Bills G."/>
            <person name="Bluhm B.H."/>
            <person name="Cannon C."/>
            <person name="Castanera R."/>
            <person name="Culley D.E."/>
            <person name="Daum C."/>
            <person name="Ezra D."/>
            <person name="Gonzalez J.B."/>
            <person name="Henrissat B."/>
            <person name="Kuo A."/>
            <person name="Liang C."/>
            <person name="Lipzen A."/>
            <person name="Lutzoni F."/>
            <person name="Magnuson J."/>
            <person name="Mondo S."/>
            <person name="Nolan M."/>
            <person name="Ohm R."/>
            <person name="Pangilinan J."/>
            <person name="Park H.-J."/>
            <person name="Ramirez L."/>
            <person name="Alfaro M."/>
            <person name="Sun H."/>
            <person name="Tritt A."/>
            <person name="Yoshinaga Y."/>
            <person name="Zwiers L.-H."/>
            <person name="Turgeon B.G."/>
            <person name="Goodwin S.B."/>
            <person name="Spatafora J.W."/>
            <person name="Crous P.W."/>
            <person name="Grigoriev I.V."/>
        </authorList>
    </citation>
    <scope>NUCLEOTIDE SEQUENCE</scope>
    <source>
        <strain evidence="2 4">CBS 781.70</strain>
    </source>
</reference>
<evidence type="ECO:0008006" key="5">
    <source>
        <dbReference type="Google" id="ProtNLM"/>
    </source>
</evidence>
<organism evidence="2">
    <name type="scientific">Eremomyces bilateralis CBS 781.70</name>
    <dbReference type="NCBI Taxonomy" id="1392243"/>
    <lineage>
        <taxon>Eukaryota</taxon>
        <taxon>Fungi</taxon>
        <taxon>Dikarya</taxon>
        <taxon>Ascomycota</taxon>
        <taxon>Pezizomycotina</taxon>
        <taxon>Dothideomycetes</taxon>
        <taxon>Dothideomycetes incertae sedis</taxon>
        <taxon>Eremomycetales</taxon>
        <taxon>Eremomycetaceae</taxon>
        <taxon>Eremomyces</taxon>
    </lineage>
</organism>
<dbReference type="PANTHER" id="PTHR35179:SF1">
    <property type="entry name" value="INTEGRAL MEMBRANE PROTEIN"/>
    <property type="match status" value="1"/>
</dbReference>
<dbReference type="OrthoDB" id="420564at2759"/>
<accession>A0A6G1G6P9</accession>
<dbReference type="Proteomes" id="UP000504638">
    <property type="component" value="Unplaced"/>
</dbReference>
<name>A0A6G1G6P9_9PEZI</name>
<dbReference type="AlphaFoldDB" id="A0A6G1G6P9"/>
<feature type="region of interest" description="Disordered" evidence="1">
    <location>
        <begin position="597"/>
        <end position="630"/>
    </location>
</feature>